<dbReference type="RefSeq" id="WP_344656231.1">
    <property type="nucleotide sequence ID" value="NZ_BAAAQM010000006.1"/>
</dbReference>
<protein>
    <recommendedName>
        <fullName evidence="2">CBU-0592-like domain-containing protein</fullName>
    </recommendedName>
</protein>
<evidence type="ECO:0000259" key="2">
    <source>
        <dbReference type="Pfam" id="PF26604"/>
    </source>
</evidence>
<feature type="transmembrane region" description="Helical" evidence="1">
    <location>
        <begin position="55"/>
        <end position="73"/>
    </location>
</feature>
<organism evidence="3 4">
    <name type="scientific">Catenulispora subtropica</name>
    <dbReference type="NCBI Taxonomy" id="450798"/>
    <lineage>
        <taxon>Bacteria</taxon>
        <taxon>Bacillati</taxon>
        <taxon>Actinomycetota</taxon>
        <taxon>Actinomycetes</taxon>
        <taxon>Catenulisporales</taxon>
        <taxon>Catenulisporaceae</taxon>
        <taxon>Catenulispora</taxon>
    </lineage>
</organism>
<keyword evidence="1" id="KW-1133">Transmembrane helix</keyword>
<keyword evidence="1" id="KW-0812">Transmembrane</keyword>
<comment type="caution">
    <text evidence="3">The sequence shown here is derived from an EMBL/GenBank/DDBJ whole genome shotgun (WGS) entry which is preliminary data.</text>
</comment>
<name>A0ABP5CBT6_9ACTN</name>
<evidence type="ECO:0000313" key="4">
    <source>
        <dbReference type="Proteomes" id="UP001499854"/>
    </source>
</evidence>
<evidence type="ECO:0000313" key="3">
    <source>
        <dbReference type="EMBL" id="GAA1959930.1"/>
    </source>
</evidence>
<gene>
    <name evidence="3" type="ORF">GCM10009838_15380</name>
</gene>
<dbReference type="NCBIfam" id="NF047864">
    <property type="entry name" value="CBU_0592_membra"/>
    <property type="match status" value="1"/>
</dbReference>
<feature type="domain" description="CBU-0592-like" evidence="2">
    <location>
        <begin position="6"/>
        <end position="76"/>
    </location>
</feature>
<keyword evidence="1" id="KW-0472">Membrane</keyword>
<keyword evidence="4" id="KW-1185">Reference proteome</keyword>
<reference evidence="4" key="1">
    <citation type="journal article" date="2019" name="Int. J. Syst. Evol. Microbiol.">
        <title>The Global Catalogue of Microorganisms (GCM) 10K type strain sequencing project: providing services to taxonomists for standard genome sequencing and annotation.</title>
        <authorList>
            <consortium name="The Broad Institute Genomics Platform"/>
            <consortium name="The Broad Institute Genome Sequencing Center for Infectious Disease"/>
            <person name="Wu L."/>
            <person name="Ma J."/>
        </authorList>
    </citation>
    <scope>NUCLEOTIDE SEQUENCE [LARGE SCALE GENOMIC DNA]</scope>
    <source>
        <strain evidence="4">JCM 16013</strain>
    </source>
</reference>
<dbReference type="InterPro" id="IPR058058">
    <property type="entry name" value="CBU_0592-like"/>
</dbReference>
<proteinExistence type="predicted"/>
<sequence>MDGVVTAVGWAGAGLLLAAYALASAERIAAGGHGFQVMNLLGALALTINSGHHRAWPSAILNVAWIAIGLVTLGRRSLPATASADLEAPAAPPMSAGTARRHP</sequence>
<dbReference type="Pfam" id="PF26604">
    <property type="entry name" value="CBU_0592"/>
    <property type="match status" value="1"/>
</dbReference>
<evidence type="ECO:0000256" key="1">
    <source>
        <dbReference type="SAM" id="Phobius"/>
    </source>
</evidence>
<dbReference type="Proteomes" id="UP001499854">
    <property type="component" value="Unassembled WGS sequence"/>
</dbReference>
<dbReference type="EMBL" id="BAAAQM010000006">
    <property type="protein sequence ID" value="GAA1959930.1"/>
    <property type="molecule type" value="Genomic_DNA"/>
</dbReference>
<accession>A0ABP5CBT6</accession>